<reference evidence="1 2" key="1">
    <citation type="submission" date="2024-01" db="EMBL/GenBank/DDBJ databases">
        <title>Genome assemblies of Stephania.</title>
        <authorList>
            <person name="Yang L."/>
        </authorList>
    </citation>
    <scope>NUCLEOTIDE SEQUENCE [LARGE SCALE GENOMIC DNA]</scope>
    <source>
        <strain evidence="1">JXDWG</strain>
        <tissue evidence="1">Leaf</tissue>
    </source>
</reference>
<evidence type="ECO:0000313" key="1">
    <source>
        <dbReference type="EMBL" id="KAK9088349.1"/>
    </source>
</evidence>
<sequence length="224" mass="26011">MWRREFGFTVMTLVKWGYSDNRPEQQWILPLHGSRLPYLPLWSMKAPKCCKLRDEGRDSGRVISSHQGKSTNYRSLIIKGSLPPFPMSNFVEVIGIADTNNSIQAEISLVLNMYVGNPAMASYPHNYGQFEDSHYYNVNGDLWTELDEFLCERPQRYKSFDWRVRTHFRHVALEDLCEVLYFNLLRKLGRPKLDKASTTSKFPATHQKVRLPSATKVGCVYINK</sequence>
<name>A0AAP0HIH9_9MAGN</name>
<gene>
    <name evidence="1" type="ORF">Scep_027431</name>
</gene>
<comment type="caution">
    <text evidence="1">The sequence shown here is derived from an EMBL/GenBank/DDBJ whole genome shotgun (WGS) entry which is preliminary data.</text>
</comment>
<dbReference type="Proteomes" id="UP001419268">
    <property type="component" value="Unassembled WGS sequence"/>
</dbReference>
<dbReference type="EMBL" id="JBBNAG010000012">
    <property type="protein sequence ID" value="KAK9088349.1"/>
    <property type="molecule type" value="Genomic_DNA"/>
</dbReference>
<protein>
    <submittedName>
        <fullName evidence="1">Uncharacterized protein</fullName>
    </submittedName>
</protein>
<dbReference type="AlphaFoldDB" id="A0AAP0HIH9"/>
<accession>A0AAP0HIH9</accession>
<organism evidence="1 2">
    <name type="scientific">Stephania cephalantha</name>
    <dbReference type="NCBI Taxonomy" id="152367"/>
    <lineage>
        <taxon>Eukaryota</taxon>
        <taxon>Viridiplantae</taxon>
        <taxon>Streptophyta</taxon>
        <taxon>Embryophyta</taxon>
        <taxon>Tracheophyta</taxon>
        <taxon>Spermatophyta</taxon>
        <taxon>Magnoliopsida</taxon>
        <taxon>Ranunculales</taxon>
        <taxon>Menispermaceae</taxon>
        <taxon>Menispermoideae</taxon>
        <taxon>Cissampelideae</taxon>
        <taxon>Stephania</taxon>
    </lineage>
</organism>
<proteinExistence type="predicted"/>
<keyword evidence="2" id="KW-1185">Reference proteome</keyword>
<evidence type="ECO:0000313" key="2">
    <source>
        <dbReference type="Proteomes" id="UP001419268"/>
    </source>
</evidence>